<name>A0AAV7TV10_PLEWA</name>
<gene>
    <name evidence="2" type="ORF">NDU88_005674</name>
</gene>
<evidence type="ECO:0000313" key="2">
    <source>
        <dbReference type="EMBL" id="KAJ1180453.1"/>
    </source>
</evidence>
<dbReference type="AlphaFoldDB" id="A0AAV7TV10"/>
<protein>
    <submittedName>
        <fullName evidence="2">Uncharacterized protein</fullName>
    </submittedName>
</protein>
<dbReference type="EMBL" id="JANPWB010000006">
    <property type="protein sequence ID" value="KAJ1180453.1"/>
    <property type="molecule type" value="Genomic_DNA"/>
</dbReference>
<organism evidence="2 3">
    <name type="scientific">Pleurodeles waltl</name>
    <name type="common">Iberian ribbed newt</name>
    <dbReference type="NCBI Taxonomy" id="8319"/>
    <lineage>
        <taxon>Eukaryota</taxon>
        <taxon>Metazoa</taxon>
        <taxon>Chordata</taxon>
        <taxon>Craniata</taxon>
        <taxon>Vertebrata</taxon>
        <taxon>Euteleostomi</taxon>
        <taxon>Amphibia</taxon>
        <taxon>Batrachia</taxon>
        <taxon>Caudata</taxon>
        <taxon>Salamandroidea</taxon>
        <taxon>Salamandridae</taxon>
        <taxon>Pleurodelinae</taxon>
        <taxon>Pleurodeles</taxon>
    </lineage>
</organism>
<sequence>MAIPCSLIFATFRSFTVYGKIYSGGRHRFRAAGSRGHAENPDTSSEGKSAGLIPQDNASINHSVLQEFSAILRRISSARSSAGANRQIYQLQSDALLTKQIANIALHKDQLVTTIQVKEFTTPVYKVQQLAISKQ</sequence>
<dbReference type="Proteomes" id="UP001066276">
    <property type="component" value="Chromosome 3_2"/>
</dbReference>
<keyword evidence="3" id="KW-1185">Reference proteome</keyword>
<evidence type="ECO:0000256" key="1">
    <source>
        <dbReference type="SAM" id="MobiDB-lite"/>
    </source>
</evidence>
<feature type="region of interest" description="Disordered" evidence="1">
    <location>
        <begin position="31"/>
        <end position="54"/>
    </location>
</feature>
<comment type="caution">
    <text evidence="2">The sequence shown here is derived from an EMBL/GenBank/DDBJ whole genome shotgun (WGS) entry which is preliminary data.</text>
</comment>
<accession>A0AAV7TV10</accession>
<reference evidence="2" key="1">
    <citation type="journal article" date="2022" name="bioRxiv">
        <title>Sequencing and chromosome-scale assembly of the giantPleurodeles waltlgenome.</title>
        <authorList>
            <person name="Brown T."/>
            <person name="Elewa A."/>
            <person name="Iarovenko S."/>
            <person name="Subramanian E."/>
            <person name="Araus A.J."/>
            <person name="Petzold A."/>
            <person name="Susuki M."/>
            <person name="Suzuki K.-i.T."/>
            <person name="Hayashi T."/>
            <person name="Toyoda A."/>
            <person name="Oliveira C."/>
            <person name="Osipova E."/>
            <person name="Leigh N.D."/>
            <person name="Simon A."/>
            <person name="Yun M.H."/>
        </authorList>
    </citation>
    <scope>NUCLEOTIDE SEQUENCE</scope>
    <source>
        <strain evidence="2">20211129_DDA</strain>
        <tissue evidence="2">Liver</tissue>
    </source>
</reference>
<proteinExistence type="predicted"/>
<evidence type="ECO:0000313" key="3">
    <source>
        <dbReference type="Proteomes" id="UP001066276"/>
    </source>
</evidence>